<organism evidence="1 2">
    <name type="scientific">Pseudomonas putida</name>
    <name type="common">Arthrobacter siderocapsulatus</name>
    <dbReference type="NCBI Taxonomy" id="303"/>
    <lineage>
        <taxon>Bacteria</taxon>
        <taxon>Pseudomonadati</taxon>
        <taxon>Pseudomonadota</taxon>
        <taxon>Gammaproteobacteria</taxon>
        <taxon>Pseudomonadales</taxon>
        <taxon>Pseudomonadaceae</taxon>
        <taxon>Pseudomonas</taxon>
    </lineage>
</organism>
<gene>
    <name evidence="1" type="ORF">H0H12_18795</name>
</gene>
<dbReference type="Proteomes" id="UP000510934">
    <property type="component" value="Chromosome"/>
</dbReference>
<reference evidence="1 2" key="1">
    <citation type="journal article" date="2009" name="Mikrobiologiia">
        <title>[Phenanthren biodegradation and interaction of Pseudomonas putida BS3701 and Burkholderia sp.BS3702 in plant rhizosphere].</title>
        <authorList>
            <person name="Ovchinnikova A.A."/>
            <person name="Vetrova A.A."/>
            <person name="Filonov A.E."/>
            <person name="Boronin A.M."/>
        </authorList>
    </citation>
    <scope>NUCLEOTIDE SEQUENCE [LARGE SCALE GENOMIC DNA]</scope>
    <source>
        <strain evidence="1 2">BS3701</strain>
    </source>
</reference>
<accession>A0A7D6A0L7</accession>
<evidence type="ECO:0000313" key="2">
    <source>
        <dbReference type="Proteomes" id="UP000510934"/>
    </source>
</evidence>
<dbReference type="AlphaFoldDB" id="A0A7D6A0L7"/>
<dbReference type="RefSeq" id="WP_014756020.1">
    <property type="nucleotide sequence ID" value="NZ_CAKNBT010000010.1"/>
</dbReference>
<sequence>MNNKRQTIHSHGASVWDFSLRTLRFMVISEHAGLGERQFIQLITATCTL</sequence>
<name>A0A7D6A0L7_PSEPU</name>
<dbReference type="EMBL" id="CP059052">
    <property type="protein sequence ID" value="QLJ12503.1"/>
    <property type="molecule type" value="Genomic_DNA"/>
</dbReference>
<proteinExistence type="predicted"/>
<protein>
    <submittedName>
        <fullName evidence="1">Uncharacterized protein</fullName>
    </submittedName>
</protein>
<evidence type="ECO:0000313" key="1">
    <source>
        <dbReference type="EMBL" id="QLJ12503.1"/>
    </source>
</evidence>